<reference evidence="1" key="1">
    <citation type="submission" date="2017-08" db="EMBL/GenBank/DDBJ databases">
        <authorList>
            <person name="Polle J.E."/>
            <person name="Barry K."/>
            <person name="Cushman J."/>
            <person name="Schmutz J."/>
            <person name="Tran D."/>
            <person name="Hathwaick L.T."/>
            <person name="Yim W.C."/>
            <person name="Jenkins J."/>
            <person name="Mckie-Krisberg Z.M."/>
            <person name="Prochnik S."/>
            <person name="Lindquist E."/>
            <person name="Dockter R.B."/>
            <person name="Adam C."/>
            <person name="Molina H."/>
            <person name="Bunkerborg J."/>
            <person name="Jin E."/>
            <person name="Buchheim M."/>
            <person name="Magnuson J."/>
        </authorList>
    </citation>
    <scope>NUCLEOTIDE SEQUENCE</scope>
    <source>
        <strain evidence="1">CCAP 19/18</strain>
    </source>
</reference>
<name>A0ABQ7GG83_DUNSA</name>
<accession>A0ABQ7GG83</accession>
<evidence type="ECO:0008006" key="3">
    <source>
        <dbReference type="Google" id="ProtNLM"/>
    </source>
</evidence>
<evidence type="ECO:0000313" key="2">
    <source>
        <dbReference type="Proteomes" id="UP000815325"/>
    </source>
</evidence>
<keyword evidence="2" id="KW-1185">Reference proteome</keyword>
<proteinExistence type="predicted"/>
<organism evidence="1 2">
    <name type="scientific">Dunaliella salina</name>
    <name type="common">Green alga</name>
    <name type="synonym">Protococcus salinus</name>
    <dbReference type="NCBI Taxonomy" id="3046"/>
    <lineage>
        <taxon>Eukaryota</taxon>
        <taxon>Viridiplantae</taxon>
        <taxon>Chlorophyta</taxon>
        <taxon>core chlorophytes</taxon>
        <taxon>Chlorophyceae</taxon>
        <taxon>CS clade</taxon>
        <taxon>Chlamydomonadales</taxon>
        <taxon>Dunaliellaceae</taxon>
        <taxon>Dunaliella</taxon>
    </lineage>
</organism>
<sequence>MVPSLVNLCVTTITTELVWLQQQEQQRALGAAGAEAAGAKAAGALGAAGVAPGAGAGAAGALGAAKAAPGAGAGAAGALGAAGAAPGAGAAGVFGARTAGQARQRWLWELSRILAPEVQLLLLAQLSRCCLLTSDALRALFGPHSSARGATRTLDLSGNLLLDASAIVSTVACLPEPANSMAASDGLASLTSLNLSNIESLR</sequence>
<gene>
    <name evidence="1" type="ORF">DUNSADRAFT_10027</name>
</gene>
<evidence type="ECO:0000313" key="1">
    <source>
        <dbReference type="EMBL" id="KAF5833611.1"/>
    </source>
</evidence>
<dbReference type="EMBL" id="MU069801">
    <property type="protein sequence ID" value="KAF5833611.1"/>
    <property type="molecule type" value="Genomic_DNA"/>
</dbReference>
<dbReference type="Proteomes" id="UP000815325">
    <property type="component" value="Unassembled WGS sequence"/>
</dbReference>
<protein>
    <recommendedName>
        <fullName evidence="3">Encoded protein</fullName>
    </recommendedName>
</protein>
<comment type="caution">
    <text evidence="1">The sequence shown here is derived from an EMBL/GenBank/DDBJ whole genome shotgun (WGS) entry which is preliminary data.</text>
</comment>